<evidence type="ECO:0000313" key="3">
    <source>
        <dbReference type="Proteomes" id="UP001054945"/>
    </source>
</evidence>
<feature type="compositionally biased region" description="Basic residues" evidence="1">
    <location>
        <begin position="33"/>
        <end position="43"/>
    </location>
</feature>
<protein>
    <submittedName>
        <fullName evidence="2">Uncharacterized protein</fullName>
    </submittedName>
</protein>
<gene>
    <name evidence="2" type="ORF">CEXT_116811</name>
</gene>
<feature type="compositionally biased region" description="Polar residues" evidence="1">
    <location>
        <begin position="44"/>
        <end position="64"/>
    </location>
</feature>
<dbReference type="EMBL" id="BPLR01005021">
    <property type="protein sequence ID" value="GIX99257.1"/>
    <property type="molecule type" value="Genomic_DNA"/>
</dbReference>
<dbReference type="AlphaFoldDB" id="A0AAV4PNU5"/>
<evidence type="ECO:0000256" key="1">
    <source>
        <dbReference type="SAM" id="MobiDB-lite"/>
    </source>
</evidence>
<name>A0AAV4PNU5_CAEEX</name>
<evidence type="ECO:0000313" key="2">
    <source>
        <dbReference type="EMBL" id="GIX99257.1"/>
    </source>
</evidence>
<accession>A0AAV4PNU5</accession>
<dbReference type="Proteomes" id="UP001054945">
    <property type="component" value="Unassembled WGS sequence"/>
</dbReference>
<keyword evidence="3" id="KW-1185">Reference proteome</keyword>
<comment type="caution">
    <text evidence="2">The sequence shown here is derived from an EMBL/GenBank/DDBJ whole genome shotgun (WGS) entry which is preliminary data.</text>
</comment>
<proteinExistence type="predicted"/>
<feature type="region of interest" description="Disordered" evidence="1">
    <location>
        <begin position="1"/>
        <end position="95"/>
    </location>
</feature>
<sequence>MLNFNFIGVPINPTSDKNKPPKSQCLRNFSKAPKQKPNLRKNNKMFNLSSPKLLQPVTKNSQNKKNPRSPKCHQLLPKKSQKWKEDKSRISFRIF</sequence>
<reference evidence="2 3" key="1">
    <citation type="submission" date="2021-06" db="EMBL/GenBank/DDBJ databases">
        <title>Caerostris extrusa draft genome.</title>
        <authorList>
            <person name="Kono N."/>
            <person name="Arakawa K."/>
        </authorList>
    </citation>
    <scope>NUCLEOTIDE SEQUENCE [LARGE SCALE GENOMIC DNA]</scope>
</reference>
<organism evidence="2 3">
    <name type="scientific">Caerostris extrusa</name>
    <name type="common">Bark spider</name>
    <name type="synonym">Caerostris bankana</name>
    <dbReference type="NCBI Taxonomy" id="172846"/>
    <lineage>
        <taxon>Eukaryota</taxon>
        <taxon>Metazoa</taxon>
        <taxon>Ecdysozoa</taxon>
        <taxon>Arthropoda</taxon>
        <taxon>Chelicerata</taxon>
        <taxon>Arachnida</taxon>
        <taxon>Araneae</taxon>
        <taxon>Araneomorphae</taxon>
        <taxon>Entelegynae</taxon>
        <taxon>Araneoidea</taxon>
        <taxon>Araneidae</taxon>
        <taxon>Caerostris</taxon>
    </lineage>
</organism>